<dbReference type="Gene3D" id="3.60.40.10">
    <property type="entry name" value="PPM-type phosphatase domain"/>
    <property type="match status" value="1"/>
</dbReference>
<evidence type="ECO:0000256" key="2">
    <source>
        <dbReference type="PROSITE-ProRule" id="PRU00169"/>
    </source>
</evidence>
<dbReference type="PANTHER" id="PTHR43156:SF2">
    <property type="entry name" value="STAGE II SPORULATION PROTEIN E"/>
    <property type="match status" value="1"/>
</dbReference>
<protein>
    <submittedName>
        <fullName evidence="5">Serine phosphatase RsbU (Regulator of sigma subunit)</fullName>
    </submittedName>
</protein>
<keyword evidence="3" id="KW-0175">Coiled coil</keyword>
<sequence length="396" mass="43705">MSDPAELMHTRIVVIDDDDLVRDSMCVFLEDCGYNVVSAARARDGLKICKEDPPAVVLCDLRMPDMDGLQVLEVLTREQPGLPVIVVSGAGVMTDVVEALRLGASDYLVKPIADLEVLAHAIRSVIHKVSLEKENRQYRDELEAANIELEENLDLLRRDHEAGRQAQLQLLPEPLARFGDWEFSHAVLPSLYLSGDFLDYFEIDADHVGFYLADVSGHGAASAFVTMMLKSLINHPLRRFRSFGETVILDPAALLSYLNSEVLQANLGKYLTLFYGVLNIRTGHLKFANGGHYPRPLLTNGSKQQFLGGNSFPVGLFDWASYENEERRLEAKASLLLCSDGVLEIPNGSALAKDETLILSLTDSGVPGVNALLERATRLVQGAPIDDIALFLIRHL</sequence>
<dbReference type="OrthoDB" id="6399952at2"/>
<comment type="caution">
    <text evidence="5">The sequence shown here is derived from an EMBL/GenBank/DDBJ whole genome shotgun (WGS) entry which is preliminary data.</text>
</comment>
<gene>
    <name evidence="5" type="ORF">EV696_101166</name>
</gene>
<dbReference type="InterPro" id="IPR052016">
    <property type="entry name" value="Bact_Sigma-Reg"/>
</dbReference>
<feature type="coiled-coil region" evidence="3">
    <location>
        <begin position="128"/>
        <end position="166"/>
    </location>
</feature>
<dbReference type="InterPro" id="IPR011006">
    <property type="entry name" value="CheY-like_superfamily"/>
</dbReference>
<dbReference type="PROSITE" id="PS50110">
    <property type="entry name" value="RESPONSE_REGULATORY"/>
    <property type="match status" value="1"/>
</dbReference>
<evidence type="ECO:0000313" key="6">
    <source>
        <dbReference type="Proteomes" id="UP000295375"/>
    </source>
</evidence>
<dbReference type="PANTHER" id="PTHR43156">
    <property type="entry name" value="STAGE II SPORULATION PROTEIN E-RELATED"/>
    <property type="match status" value="1"/>
</dbReference>
<proteinExistence type="predicted"/>
<feature type="modified residue" description="4-aspartylphosphate" evidence="2">
    <location>
        <position position="60"/>
    </location>
</feature>
<keyword evidence="6" id="KW-1185">Reference proteome</keyword>
<dbReference type="SUPFAM" id="SSF52172">
    <property type="entry name" value="CheY-like"/>
    <property type="match status" value="1"/>
</dbReference>
<dbReference type="Pfam" id="PF00072">
    <property type="entry name" value="Response_reg"/>
    <property type="match status" value="1"/>
</dbReference>
<keyword evidence="1" id="KW-0378">Hydrolase</keyword>
<dbReference type="EMBL" id="SNYM01000001">
    <property type="protein sequence ID" value="TDQ51196.1"/>
    <property type="molecule type" value="Genomic_DNA"/>
</dbReference>
<dbReference type="InterPro" id="IPR001932">
    <property type="entry name" value="PPM-type_phosphatase-like_dom"/>
</dbReference>
<dbReference type="AlphaFoldDB" id="A0A4R6UY16"/>
<dbReference type="InterPro" id="IPR036457">
    <property type="entry name" value="PPM-type-like_dom_sf"/>
</dbReference>
<organism evidence="5 6">
    <name type="scientific">Permianibacter aggregans</name>
    <dbReference type="NCBI Taxonomy" id="1510150"/>
    <lineage>
        <taxon>Bacteria</taxon>
        <taxon>Pseudomonadati</taxon>
        <taxon>Pseudomonadota</taxon>
        <taxon>Gammaproteobacteria</taxon>
        <taxon>Pseudomonadales</taxon>
        <taxon>Pseudomonadaceae</taxon>
        <taxon>Permianibacter</taxon>
    </lineage>
</organism>
<dbReference type="InterPro" id="IPR001789">
    <property type="entry name" value="Sig_transdc_resp-reg_receiver"/>
</dbReference>
<evidence type="ECO:0000256" key="3">
    <source>
        <dbReference type="SAM" id="Coils"/>
    </source>
</evidence>
<dbReference type="GO" id="GO:0000160">
    <property type="term" value="P:phosphorelay signal transduction system"/>
    <property type="evidence" value="ECO:0007669"/>
    <property type="project" value="InterPro"/>
</dbReference>
<dbReference type="Proteomes" id="UP000295375">
    <property type="component" value="Unassembled WGS sequence"/>
</dbReference>
<dbReference type="Pfam" id="PF07228">
    <property type="entry name" value="SpoIIE"/>
    <property type="match status" value="1"/>
</dbReference>
<accession>A0A4R6UY16</accession>
<keyword evidence="2" id="KW-0597">Phosphoprotein</keyword>
<dbReference type="Gene3D" id="1.20.5.390">
    <property type="entry name" value="L1 transposable element, trimerization domain"/>
    <property type="match status" value="1"/>
</dbReference>
<evidence type="ECO:0000313" key="5">
    <source>
        <dbReference type="EMBL" id="TDQ51196.1"/>
    </source>
</evidence>
<feature type="domain" description="Response regulatory" evidence="4">
    <location>
        <begin position="11"/>
        <end position="125"/>
    </location>
</feature>
<dbReference type="InterPro" id="IPR049510">
    <property type="entry name" value="RssB-like_REC"/>
</dbReference>
<dbReference type="Gene3D" id="3.40.50.2300">
    <property type="match status" value="1"/>
</dbReference>
<dbReference type="SMART" id="SM00448">
    <property type="entry name" value="REC"/>
    <property type="match status" value="1"/>
</dbReference>
<dbReference type="SMART" id="SM00331">
    <property type="entry name" value="PP2C_SIG"/>
    <property type="match status" value="1"/>
</dbReference>
<dbReference type="RefSeq" id="WP_133587048.1">
    <property type="nucleotide sequence ID" value="NZ_CP037953.1"/>
</dbReference>
<evidence type="ECO:0000256" key="1">
    <source>
        <dbReference type="ARBA" id="ARBA00022801"/>
    </source>
</evidence>
<evidence type="ECO:0000259" key="4">
    <source>
        <dbReference type="PROSITE" id="PS50110"/>
    </source>
</evidence>
<reference evidence="5 6" key="1">
    <citation type="submission" date="2019-03" db="EMBL/GenBank/DDBJ databases">
        <title>Genomic Encyclopedia of Type Strains, Phase IV (KMG-IV): sequencing the most valuable type-strain genomes for metagenomic binning, comparative biology and taxonomic classification.</title>
        <authorList>
            <person name="Goeker M."/>
        </authorList>
    </citation>
    <scope>NUCLEOTIDE SEQUENCE [LARGE SCALE GENOMIC DNA]</scope>
    <source>
        <strain evidence="5 6">DSM 103792</strain>
    </source>
</reference>
<name>A0A4R6UY16_9GAMM</name>
<dbReference type="GO" id="GO:0016791">
    <property type="term" value="F:phosphatase activity"/>
    <property type="evidence" value="ECO:0007669"/>
    <property type="project" value="TreeGrafter"/>
</dbReference>
<dbReference type="CDD" id="cd17555">
    <property type="entry name" value="REC_RssB-like"/>
    <property type="match status" value="1"/>
</dbReference>